<dbReference type="EMBL" id="JAMWMK010000014">
    <property type="protein sequence ID" value="MDC4248281.1"/>
    <property type="molecule type" value="Genomic_DNA"/>
</dbReference>
<gene>
    <name evidence="13" type="ORF">A5804_002461</name>
    <name evidence="8" type="ORF">AWT83_02165</name>
    <name evidence="12" type="ORF">B1P95_05415</name>
    <name evidence="14" type="ORF">CQR37_07415</name>
    <name evidence="17" type="ORF">CYQ77_03405</name>
    <name evidence="15" type="ORF">DKP91_02530</name>
    <name evidence="18" type="ORF">DTPHA_601089</name>
    <name evidence="16" type="ORF">EB12_02734</name>
    <name evidence="7" type="ORF">GBM73_11535</name>
    <name evidence="9" type="ORF">KYX88_11975</name>
    <name evidence="10" type="ORF">M3X98_09480</name>
    <name evidence="11" type="ORF">P6Z85_04660</name>
</gene>
<reference evidence="8 19" key="2">
    <citation type="submission" date="2016-01" db="EMBL/GenBank/DDBJ databases">
        <title>Molecular Mechanisms for transfer of large genomic segments between Enterococcus faecium strains.</title>
        <authorList>
            <person name="Garcia-Solache M.A."/>
            <person name="Lebreton F."/>
            <person name="Mclaughlin R.E."/>
            <person name="Whiteaker J.D."/>
            <person name="Gilmore M.S."/>
            <person name="Rice L.B."/>
        </authorList>
    </citation>
    <scope>NUCLEOTIDE SEQUENCE [LARGE SCALE GENOMIC DNA]</scope>
    <source>
        <strain evidence="8 19">D344RRF x C68</strain>
    </source>
</reference>
<dbReference type="Proteomes" id="UP000249070">
    <property type="component" value="Unassembled WGS sequence"/>
</dbReference>
<dbReference type="EMBL" id="QHGU01000007">
    <property type="protein sequence ID" value="PZM56772.1"/>
    <property type="molecule type" value="Genomic_DNA"/>
</dbReference>
<evidence type="ECO:0000313" key="9">
    <source>
        <dbReference type="EMBL" id="MBX4223503.1"/>
    </source>
</evidence>
<evidence type="ECO:0000313" key="19">
    <source>
        <dbReference type="Proteomes" id="UP000070452"/>
    </source>
</evidence>
<dbReference type="Proteomes" id="UP001260956">
    <property type="component" value="Unassembled WGS sequence"/>
</dbReference>
<dbReference type="Gene3D" id="3.10.290.10">
    <property type="entry name" value="RNA-binding S4 domain"/>
    <property type="match status" value="1"/>
</dbReference>
<dbReference type="InterPro" id="IPR020094">
    <property type="entry name" value="TruA/RsuA/RluB/E/F_N"/>
</dbReference>
<evidence type="ECO:0000313" key="11">
    <source>
        <dbReference type="EMBL" id="MDT2369478.1"/>
    </source>
</evidence>
<dbReference type="InterPro" id="IPR020103">
    <property type="entry name" value="PsdUridine_synth_cat_dom_sf"/>
</dbReference>
<evidence type="ECO:0000313" key="18">
    <source>
        <dbReference type="EMBL" id="SAY99251.1"/>
    </source>
</evidence>
<evidence type="ECO:0000256" key="3">
    <source>
        <dbReference type="ARBA" id="ARBA00023235"/>
    </source>
</evidence>
<dbReference type="Pfam" id="PF01479">
    <property type="entry name" value="S4"/>
    <property type="match status" value="1"/>
</dbReference>
<dbReference type="Gene3D" id="3.30.70.1560">
    <property type="entry name" value="Alpha-L RNA-binding motif"/>
    <property type="match status" value="1"/>
</dbReference>
<dbReference type="Proteomes" id="UP000253144">
    <property type="component" value="Unassembled WGS sequence"/>
</dbReference>
<reference evidence="13 22" key="5">
    <citation type="submission" date="2017-05" db="EMBL/GenBank/DDBJ databases">
        <title>The Genome Sequence of Enterococcus faecium 6F2_DIV0138.</title>
        <authorList>
            <consortium name="The Broad Institute Genomics Platform"/>
            <consortium name="The Broad Institute Genomic Center for Infectious Diseases"/>
            <person name="Earl A."/>
            <person name="Manson A."/>
            <person name="Schwartman J."/>
            <person name="Gilmore M."/>
            <person name="Abouelleil A."/>
            <person name="Cao P."/>
            <person name="Chapman S."/>
            <person name="Cusick C."/>
            <person name="Shea T."/>
            <person name="Young S."/>
            <person name="Neafsey D."/>
            <person name="Nusbaum C."/>
            <person name="Birren B."/>
        </authorList>
    </citation>
    <scope>NUCLEOTIDE SEQUENCE [LARGE SCALE GENOMIC DNA]</scope>
    <source>
        <strain evidence="13 22">6F2_DIV0138</strain>
    </source>
</reference>
<evidence type="ECO:0000313" key="23">
    <source>
        <dbReference type="Proteomes" id="UP000224303"/>
    </source>
</evidence>
<dbReference type="Proteomes" id="UP000194737">
    <property type="component" value="Unassembled WGS sequence"/>
</dbReference>
<dbReference type="EMBL" id="FKLM01000012">
    <property type="protein sequence ID" value="SAY99251.1"/>
    <property type="molecule type" value="Genomic_DNA"/>
</dbReference>
<evidence type="ECO:0000313" key="25">
    <source>
        <dbReference type="Proteomes" id="UP000253144"/>
    </source>
</evidence>
<dbReference type="EMBL" id="MVGJ01000023">
    <property type="protein sequence ID" value="OOL83184.1"/>
    <property type="molecule type" value="Genomic_DNA"/>
</dbReference>
<dbReference type="PANTHER" id="PTHR47683">
    <property type="entry name" value="PSEUDOURIDINE SYNTHASE FAMILY PROTEIN-RELATED"/>
    <property type="match status" value="1"/>
</dbReference>
<dbReference type="Proteomes" id="UP000224303">
    <property type="component" value="Unassembled WGS sequence"/>
</dbReference>
<reference evidence="17 26" key="7">
    <citation type="submission" date="2017-12" db="EMBL/GenBank/DDBJ databases">
        <title>A pool of 800 enterococci isolated from chicken carcass rinse samples from New Zealand.</title>
        <authorList>
            <person name="Zhang J."/>
            <person name="Rogers L."/>
            <person name="Midwinter A."/>
            <person name="French N."/>
        </authorList>
    </citation>
    <scope>NUCLEOTIDE SEQUENCE [LARGE SCALE GENOMIC DNA]</scope>
    <source>
        <strain evidence="17 26">EN697</strain>
    </source>
</reference>
<dbReference type="RefSeq" id="WP_002285969.1">
    <property type="nucleotide sequence ID" value="NZ_AP019394.1"/>
</dbReference>
<dbReference type="CDD" id="cd00165">
    <property type="entry name" value="S4"/>
    <property type="match status" value="1"/>
</dbReference>
<dbReference type="InterPro" id="IPR000748">
    <property type="entry name" value="PsdUridine_synth_RsuA/RluB/E/F"/>
</dbReference>
<evidence type="ECO:0000256" key="4">
    <source>
        <dbReference type="PROSITE-ProRule" id="PRU00182"/>
    </source>
</evidence>
<dbReference type="EMBL" id="LEQJ01000022">
    <property type="protein sequence ID" value="RBS26229.1"/>
    <property type="molecule type" value="Genomic_DNA"/>
</dbReference>
<reference evidence="18 20" key="3">
    <citation type="submission" date="2016-04" db="EMBL/GenBank/DDBJ databases">
        <authorList>
            <person name="Millard A."/>
        </authorList>
    </citation>
    <scope>NUCLEOTIDE SEQUENCE [LARGE SCALE GENOMIC DNA]</scope>
    <source>
        <strain evidence="18">Isolate 22</strain>
    </source>
</reference>
<evidence type="ECO:0000313" key="16">
    <source>
        <dbReference type="EMBL" id="RBS26229.1"/>
    </source>
</evidence>
<dbReference type="Proteomes" id="UP000289562">
    <property type="component" value="Unassembled WGS sequence"/>
</dbReference>
<reference evidence="14 23" key="6">
    <citation type="submission" date="2017-10" db="EMBL/GenBank/DDBJ databases">
        <title>Draft genomes of the Enterococcus faecium isolated from human feces before and after Helicobacter pylori eradication therapy.</title>
        <authorList>
            <person name="Prianichniikov N.A."/>
            <person name="Glushchenko O.E."/>
            <person name="Malakhova M.V."/>
        </authorList>
    </citation>
    <scope>NUCLEOTIDE SEQUENCE [LARGE SCALE GENOMIC DNA]</scope>
    <source>
        <strain evidence="14 23">Hp_5-7</strain>
    </source>
</reference>
<evidence type="ECO:0000313" key="7">
    <source>
        <dbReference type="EMBL" id="KAB7577885.1"/>
    </source>
</evidence>
<dbReference type="EMBL" id="NGLB01000001">
    <property type="protein sequence ID" value="OTO00942.1"/>
    <property type="molecule type" value="Genomic_DNA"/>
</dbReference>
<dbReference type="Proteomes" id="UP000070452">
    <property type="component" value="Unassembled WGS sequence"/>
</dbReference>
<dbReference type="NCBIfam" id="TIGR00093">
    <property type="entry name" value="pseudouridine synthase"/>
    <property type="match status" value="1"/>
</dbReference>
<evidence type="ECO:0000313" key="15">
    <source>
        <dbReference type="EMBL" id="PZM56772.1"/>
    </source>
</evidence>
<dbReference type="FunFam" id="3.30.70.1560:FF:000001">
    <property type="entry name" value="Pseudouridine synthase"/>
    <property type="match status" value="1"/>
</dbReference>
<evidence type="ECO:0000313" key="24">
    <source>
        <dbReference type="Proteomes" id="UP000249070"/>
    </source>
</evidence>
<evidence type="ECO:0000313" key="10">
    <source>
        <dbReference type="EMBL" id="MDC4248281.1"/>
    </source>
</evidence>
<dbReference type="Proteomes" id="UP000183509">
    <property type="component" value="Unassembled WGS sequence"/>
</dbReference>
<evidence type="ECO:0000256" key="5">
    <source>
        <dbReference type="RuleBase" id="RU003887"/>
    </source>
</evidence>
<accession>A0A132P4V7</accession>
<dbReference type="GO" id="GO:0120159">
    <property type="term" value="F:rRNA pseudouridine synthase activity"/>
    <property type="evidence" value="ECO:0007669"/>
    <property type="project" value="UniProtKB-ARBA"/>
</dbReference>
<keyword evidence="2 4" id="KW-0694">RNA-binding</keyword>
<dbReference type="EMBL" id="PCGC01000013">
    <property type="protein sequence ID" value="PHL21627.1"/>
    <property type="molecule type" value="Genomic_DNA"/>
</dbReference>
<dbReference type="InterPro" id="IPR042092">
    <property type="entry name" value="PsdUridine_s_RsuA/RluB/E/F_cat"/>
</dbReference>
<reference evidence="9" key="10">
    <citation type="journal article" date="2022" name="J. Anim. Sci.">
        <title>Whole genome sequence analyses-based assessment of virulence potential and antimicrobial susceptibilities and resistance of Enterococcus faecium strains isolated from commercial swine and cattle probiotic products.</title>
        <authorList>
            <person name="Shridhar P.B."/>
            <person name="Amachawadi R.G."/>
            <person name="Tokach M."/>
            <person name="Patel I."/>
            <person name="Gangiredla J."/>
            <person name="Mammel M."/>
            <person name="Nagaraja T.G."/>
        </authorList>
    </citation>
    <scope>NUCLEOTIDE SEQUENCE</scope>
    <source>
        <strain evidence="9">EF215</strain>
    </source>
</reference>
<evidence type="ECO:0000313" key="13">
    <source>
        <dbReference type="EMBL" id="OTO00942.1"/>
    </source>
</evidence>
<reference evidence="11" key="12">
    <citation type="submission" date="2023-03" db="EMBL/GenBank/DDBJ databases">
        <authorList>
            <person name="Shen W."/>
            <person name="Cai J."/>
        </authorList>
    </citation>
    <scope>NUCLEOTIDE SEQUENCE</scope>
    <source>
        <strain evidence="11">B1010-2</strain>
    </source>
</reference>
<dbReference type="PANTHER" id="PTHR47683:SF4">
    <property type="entry name" value="PSEUDOURIDINE SYNTHASE"/>
    <property type="match status" value="1"/>
</dbReference>
<reference evidence="7 27" key="9">
    <citation type="submission" date="2019-10" db="EMBL/GenBank/DDBJ databases">
        <title>Evolutionary dynamics of vancomycin-resistant Enterococcus faecium during gastrointestinal tract colonization and bloodstream infection in immunocompromised pediatric patients.</title>
        <authorList>
            <person name="Chilambi G.S."/>
            <person name="Nordstrom H.R."/>
            <person name="Evans D.R."/>
            <person name="Ferrolino J."/>
            <person name="Hayden R.T."/>
            <person name="Maron G.M."/>
            <person name="Vo A.N."/>
            <person name="Gilmore M.S."/>
            <person name="Wolf J."/>
            <person name="Rosch J.W."/>
            <person name="Van Tyne D."/>
        </authorList>
    </citation>
    <scope>NUCLEOTIDE SEQUENCE [LARGE SCALE GENOMIC DNA]</scope>
    <source>
        <strain evidence="7 27">VRECG27</strain>
    </source>
</reference>
<dbReference type="SMART" id="SM00363">
    <property type="entry name" value="S4"/>
    <property type="match status" value="1"/>
</dbReference>
<evidence type="ECO:0000313" key="14">
    <source>
        <dbReference type="EMBL" id="PHL21627.1"/>
    </source>
</evidence>
<dbReference type="InterPro" id="IPR006145">
    <property type="entry name" value="PsdUridine_synth_RsuA/RluA"/>
</dbReference>
<evidence type="ECO:0000313" key="27">
    <source>
        <dbReference type="Proteomes" id="UP000469871"/>
    </source>
</evidence>
<reference evidence="16 25" key="1">
    <citation type="submission" date="2015-06" db="EMBL/GenBank/DDBJ databases">
        <title>The Genome Sequence of Enterococcus faecium 131EA1.</title>
        <authorList>
            <consortium name="The Broad Institute Genomics Platform"/>
            <consortium name="The Broad Institute Genome Sequencing Center for Infectious Disease"/>
            <person name="Earl A.M."/>
            <person name="Van Tyne D."/>
            <person name="Lebreton F."/>
            <person name="Saavedra J.T."/>
            <person name="Gilmore M.S."/>
            <person name="Manson Mcguire A."/>
            <person name="Clock S."/>
            <person name="Crupain M."/>
            <person name="Rangan U."/>
            <person name="Young S."/>
            <person name="Abouelleil A."/>
            <person name="Cao P."/>
            <person name="Chapman S.B."/>
            <person name="Griggs A."/>
            <person name="Priest M."/>
            <person name="Shea T."/>
            <person name="Wortman J."/>
            <person name="Nusbaum C."/>
            <person name="Birren B."/>
        </authorList>
    </citation>
    <scope>NUCLEOTIDE SEQUENCE [LARGE SCALE GENOMIC DNA]</scope>
    <source>
        <strain evidence="16 25">131EA1</strain>
    </source>
</reference>
<comment type="similarity">
    <text evidence="1 5">Belongs to the pseudouridine synthase RsuA family.</text>
</comment>
<dbReference type="GeneID" id="66455427"/>
<dbReference type="AlphaFoldDB" id="A0A132P4V7"/>
<proteinExistence type="inferred from homology"/>
<dbReference type="GO" id="GO:0003723">
    <property type="term" value="F:RNA binding"/>
    <property type="evidence" value="ECO:0007669"/>
    <property type="project" value="UniProtKB-KW"/>
</dbReference>
<evidence type="ECO:0000313" key="22">
    <source>
        <dbReference type="Proteomes" id="UP000194737"/>
    </source>
</evidence>
<comment type="caution">
    <text evidence="8">The sequence shown here is derived from an EMBL/GenBank/DDBJ whole genome shotgun (WGS) entry which is preliminary data.</text>
</comment>
<dbReference type="Pfam" id="PF00849">
    <property type="entry name" value="PseudoU_synth_2"/>
    <property type="match status" value="1"/>
</dbReference>
<dbReference type="Proteomes" id="UP001141166">
    <property type="component" value="Unassembled WGS sequence"/>
</dbReference>
<evidence type="ECO:0000256" key="1">
    <source>
        <dbReference type="ARBA" id="ARBA00008348"/>
    </source>
</evidence>
<dbReference type="InterPro" id="IPR002942">
    <property type="entry name" value="S4_RNA-bd"/>
</dbReference>
<dbReference type="Proteomes" id="UP000469871">
    <property type="component" value="Unassembled WGS sequence"/>
</dbReference>
<name>A0A132P4V7_ENTFC</name>
<dbReference type="Proteomes" id="UP000191171">
    <property type="component" value="Unassembled WGS sequence"/>
</dbReference>
<sequence>MRLDKFLADMGLGSRKEVKGLIKKGTIEVNGQVVKSDKAQVNEFEDAVTYLGEIITYQKDFYYILHKPAGVISATQDNHDQTVIDLLEDQDYREDLFPVGRLDKDTEGLLILTNDGVFAHQLLSPKKHVEKEYLAEVSGIMTEEDIRLFAEGLIIDGDEQTLPAKLQIDQVDQETETSIIRLILHEGKFHQVKRMVKAVGKEVLYLKRIRMGKFWLPKDLNKGQYRPMTKEELEQVREK</sequence>
<dbReference type="EC" id="5.4.99.-" evidence="5"/>
<dbReference type="SUPFAM" id="SSF55120">
    <property type="entry name" value="Pseudouridine synthase"/>
    <property type="match status" value="1"/>
</dbReference>
<dbReference type="OMA" id="QGKYHQV"/>
<dbReference type="InterPro" id="IPR018496">
    <property type="entry name" value="PsdUridine_synth_RsuA/RluB_CS"/>
</dbReference>
<protein>
    <recommendedName>
        <fullName evidence="5">Pseudouridine synthase</fullName>
        <ecNumber evidence="5">5.4.99.-</ecNumber>
    </recommendedName>
</protein>
<evidence type="ECO:0000313" key="17">
    <source>
        <dbReference type="EMBL" id="RXU90757.1"/>
    </source>
</evidence>
<evidence type="ECO:0000256" key="2">
    <source>
        <dbReference type="ARBA" id="ARBA00022884"/>
    </source>
</evidence>
<dbReference type="EMBL" id="PJVH01000007">
    <property type="protein sequence ID" value="RXU90757.1"/>
    <property type="molecule type" value="Genomic_DNA"/>
</dbReference>
<feature type="domain" description="RNA-binding S4" evidence="6">
    <location>
        <begin position="1"/>
        <end position="59"/>
    </location>
</feature>
<reference evidence="10" key="11">
    <citation type="submission" date="2022-05" db="EMBL/GenBank/DDBJ databases">
        <title>Draft genome sequences of Clostridium perfringens strains isolated from Peru.</title>
        <authorList>
            <person name="Hurtado R."/>
            <person name="Lima L."/>
            <person name="Sousa T."/>
            <person name="Jaiswal A.K."/>
            <person name="Tiwari S."/>
            <person name="Maturrano L."/>
            <person name="Brenig B."/>
            <person name="Azevedo V."/>
        </authorList>
    </citation>
    <scope>NUCLEOTIDE SEQUENCE</scope>
    <source>
        <strain evidence="10">CP4</strain>
    </source>
</reference>
<dbReference type="STRING" id="1352.AL014_13940"/>
<evidence type="ECO:0000313" key="26">
    <source>
        <dbReference type="Proteomes" id="UP000289562"/>
    </source>
</evidence>
<dbReference type="PROSITE" id="PS50889">
    <property type="entry name" value="S4"/>
    <property type="match status" value="1"/>
</dbReference>
<dbReference type="EMBL" id="LRHK01000001">
    <property type="protein sequence ID" value="KWX17369.1"/>
    <property type="molecule type" value="Genomic_DNA"/>
</dbReference>
<dbReference type="SUPFAM" id="SSF55174">
    <property type="entry name" value="Alpha-L RNA-binding motif"/>
    <property type="match status" value="1"/>
</dbReference>
<dbReference type="GO" id="GO:0000455">
    <property type="term" value="P:enzyme-directed rRNA pseudouridine synthesis"/>
    <property type="evidence" value="ECO:0007669"/>
    <property type="project" value="UniProtKB-ARBA"/>
</dbReference>
<dbReference type="InterPro" id="IPR036986">
    <property type="entry name" value="S4_RNA-bd_sf"/>
</dbReference>
<dbReference type="EMBL" id="WEFP01000001">
    <property type="protein sequence ID" value="KAB7577885.1"/>
    <property type="molecule type" value="Genomic_DNA"/>
</dbReference>
<dbReference type="CDD" id="cd02553">
    <property type="entry name" value="PseudoU_synth_RsuA"/>
    <property type="match status" value="1"/>
</dbReference>
<evidence type="ECO:0000313" key="20">
    <source>
        <dbReference type="Proteomes" id="UP000183509"/>
    </source>
</evidence>
<evidence type="ECO:0000313" key="12">
    <source>
        <dbReference type="EMBL" id="OOL83184.1"/>
    </source>
</evidence>
<dbReference type="Proteomes" id="UP001139644">
    <property type="component" value="Unassembled WGS sequence"/>
</dbReference>
<reference evidence="12 21" key="4">
    <citation type="submission" date="2017-02" db="EMBL/GenBank/DDBJ databases">
        <title>Clonality and virulence of isolates of VRE in Hematopoietic Stem Cell Transplanted (HSCT) patients.</title>
        <authorList>
            <person name="Marchi A.P."/>
            <person name="Martins R.C."/>
            <person name="Marie S.K."/>
            <person name="Levin A.S."/>
            <person name="Costa S.F."/>
        </authorList>
    </citation>
    <scope>NUCLEOTIDE SEQUENCE [LARGE SCALE GENOMIC DNA]</scope>
    <source>
        <strain evidence="12 21">LIM1759</strain>
    </source>
</reference>
<reference evidence="15 24" key="8">
    <citation type="submission" date="2018-05" db="EMBL/GenBank/DDBJ databases">
        <title>Vancomycin-resistant Enterococcus faecium strain from Chelyabinsk, Russia.</title>
        <authorList>
            <person name="Gostev V."/>
            <person name="Goncharov A."/>
            <person name="Kolodzhieva V."/>
            <person name="Suvorov A."/>
            <person name="Sidorenko S."/>
            <person name="Zueva L."/>
        </authorList>
    </citation>
    <scope>NUCLEOTIDE SEQUENCE [LARGE SCALE GENOMIC DNA]</scope>
    <source>
        <strain evidence="15 24">20</strain>
    </source>
</reference>
<dbReference type="EMBL" id="JAIFOC010000123">
    <property type="protein sequence ID" value="MBX4223503.1"/>
    <property type="molecule type" value="Genomic_DNA"/>
</dbReference>
<dbReference type="PROSITE" id="PS01149">
    <property type="entry name" value="PSI_RSU"/>
    <property type="match status" value="1"/>
</dbReference>
<dbReference type="Gene3D" id="3.30.70.580">
    <property type="entry name" value="Pseudouridine synthase I, catalytic domain, N-terminal subdomain"/>
    <property type="match status" value="1"/>
</dbReference>
<keyword evidence="3 5" id="KW-0413">Isomerase</keyword>
<evidence type="ECO:0000313" key="8">
    <source>
        <dbReference type="EMBL" id="KWX17369.1"/>
    </source>
</evidence>
<evidence type="ECO:0000259" key="6">
    <source>
        <dbReference type="SMART" id="SM00363"/>
    </source>
</evidence>
<dbReference type="InterPro" id="IPR050343">
    <property type="entry name" value="RsuA_PseudoU_synthase"/>
</dbReference>
<organism evidence="8 19">
    <name type="scientific">Enterococcus faecium</name>
    <name type="common">Streptococcus faecium</name>
    <dbReference type="NCBI Taxonomy" id="1352"/>
    <lineage>
        <taxon>Bacteria</taxon>
        <taxon>Bacillati</taxon>
        <taxon>Bacillota</taxon>
        <taxon>Bacilli</taxon>
        <taxon>Lactobacillales</taxon>
        <taxon>Enterococcaceae</taxon>
        <taxon>Enterococcus</taxon>
    </lineage>
</organism>
<dbReference type="PATRIC" id="fig|1352.1358.peg.2501"/>
<dbReference type="GO" id="GO:0005829">
    <property type="term" value="C:cytosol"/>
    <property type="evidence" value="ECO:0007669"/>
    <property type="project" value="UniProtKB-ARBA"/>
</dbReference>
<dbReference type="EMBL" id="JARPTX010000011">
    <property type="protein sequence ID" value="MDT2369478.1"/>
    <property type="molecule type" value="Genomic_DNA"/>
</dbReference>
<dbReference type="FunFam" id="3.10.290.10:FF:000003">
    <property type="entry name" value="Pseudouridine synthase"/>
    <property type="match status" value="1"/>
</dbReference>
<evidence type="ECO:0000313" key="21">
    <source>
        <dbReference type="Proteomes" id="UP000191171"/>
    </source>
</evidence>